<comment type="caution">
    <text evidence="9">The sequence shown here is derived from an EMBL/GenBank/DDBJ whole genome shotgun (WGS) entry which is preliminary data.</text>
</comment>
<keyword evidence="3" id="KW-0813">Transport</keyword>
<name>A0AA37RX64_9GAMM</name>
<reference evidence="9" key="2">
    <citation type="submission" date="2023-01" db="EMBL/GenBank/DDBJ databases">
        <title>Draft genome sequence of Paraferrimonas sedimenticola strain NBRC 101628.</title>
        <authorList>
            <person name="Sun Q."/>
            <person name="Mori K."/>
        </authorList>
    </citation>
    <scope>NUCLEOTIDE SEQUENCE</scope>
    <source>
        <strain evidence="9">NBRC 101628</strain>
    </source>
</reference>
<comment type="subcellular location">
    <subcellularLocation>
        <location evidence="1">Cell outer membrane</location>
    </subcellularLocation>
</comment>
<evidence type="ECO:0000256" key="4">
    <source>
        <dbReference type="ARBA" id="ARBA00022452"/>
    </source>
</evidence>
<dbReference type="PANTHER" id="PTHR30026">
    <property type="entry name" value="OUTER MEMBRANE PROTEIN TOLC"/>
    <property type="match status" value="1"/>
</dbReference>
<evidence type="ECO:0000313" key="10">
    <source>
        <dbReference type="Proteomes" id="UP001161422"/>
    </source>
</evidence>
<keyword evidence="8" id="KW-0732">Signal</keyword>
<gene>
    <name evidence="9" type="ORF">GCM10007895_22810</name>
</gene>
<dbReference type="GO" id="GO:1990281">
    <property type="term" value="C:efflux pump complex"/>
    <property type="evidence" value="ECO:0007669"/>
    <property type="project" value="TreeGrafter"/>
</dbReference>
<keyword evidence="10" id="KW-1185">Reference proteome</keyword>
<dbReference type="GO" id="GO:0015562">
    <property type="term" value="F:efflux transmembrane transporter activity"/>
    <property type="evidence" value="ECO:0007669"/>
    <property type="project" value="InterPro"/>
</dbReference>
<reference evidence="9" key="1">
    <citation type="journal article" date="2014" name="Int. J. Syst. Evol. Microbiol.">
        <title>Complete genome sequence of Corynebacterium casei LMG S-19264T (=DSM 44701T), isolated from a smear-ripened cheese.</title>
        <authorList>
            <consortium name="US DOE Joint Genome Institute (JGI-PGF)"/>
            <person name="Walter F."/>
            <person name="Albersmeier A."/>
            <person name="Kalinowski J."/>
            <person name="Ruckert C."/>
        </authorList>
    </citation>
    <scope>NUCLEOTIDE SEQUENCE</scope>
    <source>
        <strain evidence="9">NBRC 101628</strain>
    </source>
</reference>
<evidence type="ECO:0000256" key="1">
    <source>
        <dbReference type="ARBA" id="ARBA00004442"/>
    </source>
</evidence>
<dbReference type="AlphaFoldDB" id="A0AA37RX64"/>
<sequence length="460" mass="50896">MALISAFFLVPAAIFFASAVQAEPLSFADSWQKLLEVSPKLRAEQQQVNRAEAERQATDSLNYPSLDVGGSYTRLQKPIRLDLRDLNPIALLPEGDLPAPLPGLDDSFFVTPLTEQNIFRASLDALWPIYTGGRVTAAQGIKAAQVQEKQQQAELASRDLFTLLVDRYYAVSVTEQMTATHRSLVQSLTVHVDNAKKLEEQGQIAKVERLNAEVALGNAKVALRSAERQQEMAQIALSRMLDLKAAEPSSCLFVLQNLPELGRLSELTLKDHPALKLLKAKETQAQALIDLEKGGHYPSVFLFGSYTLYKDKSLFSRIEPDWLVGVGVKVPIVSREGHSGKERAAASALLQAKHTKAQTRQDLSLLVDQSYRQLLQAQEEIVALNGSIELAQENLRLREVAFRQGLSTSIERVDAELKLNGATLQQLGAKYRYIQSYAKLMAVSGQIDEFIGRSQSAPQY</sequence>
<keyword evidence="4" id="KW-1134">Transmembrane beta strand</keyword>
<evidence type="ECO:0000256" key="8">
    <source>
        <dbReference type="SAM" id="SignalP"/>
    </source>
</evidence>
<dbReference type="Proteomes" id="UP001161422">
    <property type="component" value="Unassembled WGS sequence"/>
</dbReference>
<dbReference type="GO" id="GO:0015288">
    <property type="term" value="F:porin activity"/>
    <property type="evidence" value="ECO:0007669"/>
    <property type="project" value="TreeGrafter"/>
</dbReference>
<feature type="chain" id="PRO_5041260757" evidence="8">
    <location>
        <begin position="23"/>
        <end position="460"/>
    </location>
</feature>
<evidence type="ECO:0000256" key="6">
    <source>
        <dbReference type="ARBA" id="ARBA00023136"/>
    </source>
</evidence>
<keyword evidence="6" id="KW-0472">Membrane</keyword>
<dbReference type="RefSeq" id="WP_095504282.1">
    <property type="nucleotide sequence ID" value="NZ_BSNC01000005.1"/>
</dbReference>
<comment type="similarity">
    <text evidence="2">Belongs to the outer membrane factor (OMF) (TC 1.B.17) family.</text>
</comment>
<proteinExistence type="inferred from homology"/>
<keyword evidence="7" id="KW-0998">Cell outer membrane</keyword>
<evidence type="ECO:0000256" key="5">
    <source>
        <dbReference type="ARBA" id="ARBA00022692"/>
    </source>
</evidence>
<evidence type="ECO:0000313" key="9">
    <source>
        <dbReference type="EMBL" id="GLP96975.1"/>
    </source>
</evidence>
<accession>A0AA37RX64</accession>
<evidence type="ECO:0000256" key="2">
    <source>
        <dbReference type="ARBA" id="ARBA00007613"/>
    </source>
</evidence>
<protein>
    <submittedName>
        <fullName evidence="9">Transporter</fullName>
    </submittedName>
</protein>
<dbReference type="InterPro" id="IPR003423">
    <property type="entry name" value="OMP_efflux"/>
</dbReference>
<evidence type="ECO:0000256" key="3">
    <source>
        <dbReference type="ARBA" id="ARBA00022448"/>
    </source>
</evidence>
<dbReference type="PANTHER" id="PTHR30026:SF5">
    <property type="entry name" value="ABC-TYPE EFFLUX SYSTEM SECRETIN COMPONENT"/>
    <property type="match status" value="1"/>
</dbReference>
<keyword evidence="5" id="KW-0812">Transmembrane</keyword>
<organism evidence="9 10">
    <name type="scientific">Paraferrimonas sedimenticola</name>
    <dbReference type="NCBI Taxonomy" id="375674"/>
    <lineage>
        <taxon>Bacteria</taxon>
        <taxon>Pseudomonadati</taxon>
        <taxon>Pseudomonadota</taxon>
        <taxon>Gammaproteobacteria</taxon>
        <taxon>Alteromonadales</taxon>
        <taxon>Ferrimonadaceae</taxon>
        <taxon>Paraferrimonas</taxon>
    </lineage>
</organism>
<evidence type="ECO:0000256" key="7">
    <source>
        <dbReference type="ARBA" id="ARBA00023237"/>
    </source>
</evidence>
<feature type="signal peptide" evidence="8">
    <location>
        <begin position="1"/>
        <end position="22"/>
    </location>
</feature>
<dbReference type="Gene3D" id="1.20.1600.10">
    <property type="entry name" value="Outer membrane efflux proteins (OEP)"/>
    <property type="match status" value="1"/>
</dbReference>
<dbReference type="SUPFAM" id="SSF56954">
    <property type="entry name" value="Outer membrane efflux proteins (OEP)"/>
    <property type="match status" value="1"/>
</dbReference>
<dbReference type="InterPro" id="IPR051906">
    <property type="entry name" value="TolC-like"/>
</dbReference>
<dbReference type="Pfam" id="PF02321">
    <property type="entry name" value="OEP"/>
    <property type="match status" value="2"/>
</dbReference>
<dbReference type="GO" id="GO:0009279">
    <property type="term" value="C:cell outer membrane"/>
    <property type="evidence" value="ECO:0007669"/>
    <property type="project" value="UniProtKB-SubCell"/>
</dbReference>
<dbReference type="EMBL" id="BSNC01000005">
    <property type="protein sequence ID" value="GLP96975.1"/>
    <property type="molecule type" value="Genomic_DNA"/>
</dbReference>